<dbReference type="KEGG" id="nou:Natoc_4339"/>
<dbReference type="NCBIfam" id="TIGR01891">
    <property type="entry name" value="amidohydrolases"/>
    <property type="match status" value="1"/>
</dbReference>
<feature type="binding site" evidence="1">
    <location>
        <position position="198"/>
    </location>
    <ligand>
        <name>Mn(2+)</name>
        <dbReference type="ChEBI" id="CHEBI:29035"/>
        <label>2</label>
    </ligand>
</feature>
<dbReference type="InterPro" id="IPR036264">
    <property type="entry name" value="Bact_exopeptidase_dim_dom"/>
</dbReference>
<evidence type="ECO:0000259" key="2">
    <source>
        <dbReference type="Pfam" id="PF07687"/>
    </source>
</evidence>
<dbReference type="PANTHER" id="PTHR30575">
    <property type="entry name" value="PEPTIDASE M20"/>
    <property type="match status" value="1"/>
</dbReference>
<keyword evidence="3" id="KW-0378">Hydrolase</keyword>
<dbReference type="HOGENOM" id="CLU_023257_2_1_2"/>
<dbReference type="Gene3D" id="3.40.630.10">
    <property type="entry name" value="Zn peptidases"/>
    <property type="match status" value="1"/>
</dbReference>
<dbReference type="GeneID" id="14406065"/>
<dbReference type="SUPFAM" id="SSF55031">
    <property type="entry name" value="Bacterial exopeptidase dimerisation domain"/>
    <property type="match status" value="1"/>
</dbReference>
<gene>
    <name evidence="3" type="ORF">Natoc_4339</name>
</gene>
<dbReference type="EMBL" id="CP003931">
    <property type="protein sequence ID" value="AGB40027.1"/>
    <property type="molecule type" value="Genomic_DNA"/>
</dbReference>
<dbReference type="InterPro" id="IPR011650">
    <property type="entry name" value="Peptidase_M20_dimer"/>
</dbReference>
<keyword evidence="1" id="KW-0464">Manganese</keyword>
<feature type="domain" description="Peptidase M20 dimerisation" evidence="2">
    <location>
        <begin position="220"/>
        <end position="313"/>
    </location>
</feature>
<name>L0K412_9EURY</name>
<feature type="binding site" evidence="1">
    <location>
        <position position="140"/>
    </location>
    <ligand>
        <name>Mn(2+)</name>
        <dbReference type="ChEBI" id="CHEBI:29035"/>
        <label>2</label>
    </ligand>
</feature>
<protein>
    <submittedName>
        <fullName evidence="3">Amidohydrolase</fullName>
    </submittedName>
</protein>
<evidence type="ECO:0000313" key="3">
    <source>
        <dbReference type="EMBL" id="AGB40027.1"/>
    </source>
</evidence>
<dbReference type="GO" id="GO:0046657">
    <property type="term" value="P:folic acid catabolic process"/>
    <property type="evidence" value="ECO:0007669"/>
    <property type="project" value="TreeGrafter"/>
</dbReference>
<dbReference type="RefSeq" id="WP_015323458.1">
    <property type="nucleotide sequence ID" value="NC_019976.1"/>
</dbReference>
<dbReference type="SUPFAM" id="SSF53187">
    <property type="entry name" value="Zn-dependent exopeptidases"/>
    <property type="match status" value="1"/>
</dbReference>
<dbReference type="InterPro" id="IPR052030">
    <property type="entry name" value="Peptidase_M20/M20A_hydrolases"/>
</dbReference>
<feature type="binding site" evidence="1">
    <location>
        <position position="142"/>
    </location>
    <ligand>
        <name>Mn(2+)</name>
        <dbReference type="ChEBI" id="CHEBI:29035"/>
        <label>2</label>
    </ligand>
</feature>
<dbReference type="AlphaFoldDB" id="L0K412"/>
<dbReference type="OrthoDB" id="247417at2157"/>
<geneLocation type="plasmid" evidence="3">
    <name>2</name>
</geneLocation>
<keyword evidence="4" id="KW-1185">Reference proteome</keyword>
<dbReference type="GO" id="GO:0046872">
    <property type="term" value="F:metal ion binding"/>
    <property type="evidence" value="ECO:0007669"/>
    <property type="project" value="UniProtKB-KW"/>
</dbReference>
<evidence type="ECO:0000313" key="4">
    <source>
        <dbReference type="Proteomes" id="UP000010878"/>
    </source>
</evidence>
<dbReference type="Proteomes" id="UP000010878">
    <property type="component" value="Plasmid 2"/>
</dbReference>
<keyword evidence="3" id="KW-0614">Plasmid</keyword>
<dbReference type="PIRSF" id="PIRSF005962">
    <property type="entry name" value="Pept_M20D_amidohydro"/>
    <property type="match status" value="1"/>
</dbReference>
<sequence>MADKTDLVELRREFHQNPEPGWREFWTTAKIVDEIERIGVDELHIGSEAVNTTERLGVPDDQELSDWLEQARKQIERPDVLDKIAGGKTGAVAVIENGEGPCVALRVDIDALPITESSATDHTPTAEGFRSTNEGFMHACGHDAHITLGLGVLETLSAREFNGTFKVFFQPSEELLGGGKAMASTSHLNDVDYLLGVHVGLEKETGEVIAGMDGALALSRFDISIEGESAHAGAAPEDGQNAIQAFVTAASDIYAIPRHQDGDTRVNLGEIHTENAANVIADLVTAKAEVRGESTQLMEYMKESVYDRLEHAAAMHGCDVDVTVIGESIRQDCDREMVDSVYETAERIDGVTSPVRRDTLGASEDATYLMKTVAENGGKATYVGLGASNPSGHHTPTFDIDEDCLPIGVSVLSQTALDLLA</sequence>
<organism evidence="3 4">
    <name type="scientific">Natronococcus occultus SP4</name>
    <dbReference type="NCBI Taxonomy" id="694430"/>
    <lineage>
        <taxon>Archaea</taxon>
        <taxon>Methanobacteriati</taxon>
        <taxon>Methanobacteriota</taxon>
        <taxon>Stenosarchaea group</taxon>
        <taxon>Halobacteria</taxon>
        <taxon>Halobacteriales</taxon>
        <taxon>Natrialbaceae</taxon>
        <taxon>Natronococcus</taxon>
    </lineage>
</organism>
<keyword evidence="1" id="KW-0479">Metal-binding</keyword>
<feature type="binding site" evidence="1">
    <location>
        <position position="394"/>
    </location>
    <ligand>
        <name>Mn(2+)</name>
        <dbReference type="ChEBI" id="CHEBI:29035"/>
        <label>2</label>
    </ligand>
</feature>
<dbReference type="GO" id="GO:0016805">
    <property type="term" value="F:dipeptidase activity"/>
    <property type="evidence" value="ECO:0007669"/>
    <property type="project" value="TreeGrafter"/>
</dbReference>
<dbReference type="PANTHER" id="PTHR30575:SF3">
    <property type="entry name" value="PEPTIDASE M20 DIMERISATION DOMAIN-CONTAINING PROTEIN"/>
    <property type="match status" value="1"/>
</dbReference>
<dbReference type="InterPro" id="IPR017439">
    <property type="entry name" value="Amidohydrolase"/>
</dbReference>
<proteinExistence type="predicted"/>
<dbReference type="GO" id="GO:0071713">
    <property type="term" value="F:para-aminobenzoyl-glutamate hydrolase activity"/>
    <property type="evidence" value="ECO:0007669"/>
    <property type="project" value="TreeGrafter"/>
</dbReference>
<dbReference type="InterPro" id="IPR002933">
    <property type="entry name" value="Peptidase_M20"/>
</dbReference>
<dbReference type="Pfam" id="PF01546">
    <property type="entry name" value="Peptidase_M20"/>
    <property type="match status" value="1"/>
</dbReference>
<accession>L0K412</accession>
<feature type="binding site" evidence="1">
    <location>
        <position position="174"/>
    </location>
    <ligand>
        <name>Mn(2+)</name>
        <dbReference type="ChEBI" id="CHEBI:29035"/>
        <label>2</label>
    </ligand>
</feature>
<evidence type="ECO:0000256" key="1">
    <source>
        <dbReference type="PIRSR" id="PIRSR005962-1"/>
    </source>
</evidence>
<dbReference type="Pfam" id="PF07687">
    <property type="entry name" value="M20_dimer"/>
    <property type="match status" value="1"/>
</dbReference>
<comment type="cofactor">
    <cofactor evidence="1">
        <name>Mn(2+)</name>
        <dbReference type="ChEBI" id="CHEBI:29035"/>
    </cofactor>
    <text evidence="1">The Mn(2+) ion enhances activity.</text>
</comment>
<reference evidence="3 4" key="1">
    <citation type="submission" date="2012-11" db="EMBL/GenBank/DDBJ databases">
        <title>FINISHED of Natronococcus occultus SP4, DSM 3396.</title>
        <authorList>
            <consortium name="DOE Joint Genome Institute"/>
            <person name="Eisen J."/>
            <person name="Huntemann M."/>
            <person name="Wei C.-L."/>
            <person name="Han J."/>
            <person name="Detter J.C."/>
            <person name="Han C."/>
            <person name="Tapia R."/>
            <person name="Chen A."/>
            <person name="Kyrpides N."/>
            <person name="Mavromatis K."/>
            <person name="Markowitz V."/>
            <person name="Szeto E."/>
            <person name="Ivanova N."/>
            <person name="Mikhailova N."/>
            <person name="Ovchinnikova G."/>
            <person name="Pagani I."/>
            <person name="Pati A."/>
            <person name="Goodwin L."/>
            <person name="Nordberg H.P."/>
            <person name="Cantor M.N."/>
            <person name="Hua S.X."/>
            <person name="Woyke T."/>
            <person name="Eisen J."/>
            <person name="Klenk H.-P."/>
            <person name="Klenk H.-P."/>
        </authorList>
    </citation>
    <scope>NUCLEOTIDE SEQUENCE [LARGE SCALE GENOMIC DNA]</scope>
    <source>
        <strain evidence="3 4">SP4</strain>
        <plasmid evidence="4">Plasmid 2</plasmid>
    </source>
</reference>
<dbReference type="GO" id="GO:0005737">
    <property type="term" value="C:cytoplasm"/>
    <property type="evidence" value="ECO:0007669"/>
    <property type="project" value="TreeGrafter"/>
</dbReference>